<gene>
    <name evidence="1" type="ORF">DPMN_180898</name>
</gene>
<accession>A0A9D4DDE7</accession>
<protein>
    <submittedName>
        <fullName evidence="1">Uncharacterized protein</fullName>
    </submittedName>
</protein>
<comment type="caution">
    <text evidence="1">The sequence shown here is derived from an EMBL/GenBank/DDBJ whole genome shotgun (WGS) entry which is preliminary data.</text>
</comment>
<reference evidence="1" key="1">
    <citation type="journal article" date="2019" name="bioRxiv">
        <title>The Genome of the Zebra Mussel, Dreissena polymorpha: A Resource for Invasive Species Research.</title>
        <authorList>
            <person name="McCartney M.A."/>
            <person name="Auch B."/>
            <person name="Kono T."/>
            <person name="Mallez S."/>
            <person name="Zhang Y."/>
            <person name="Obille A."/>
            <person name="Becker A."/>
            <person name="Abrahante J.E."/>
            <person name="Garbe J."/>
            <person name="Badalamenti J.P."/>
            <person name="Herman A."/>
            <person name="Mangelson H."/>
            <person name="Liachko I."/>
            <person name="Sullivan S."/>
            <person name="Sone E.D."/>
            <person name="Koren S."/>
            <person name="Silverstein K.A.T."/>
            <person name="Beckman K.B."/>
            <person name="Gohl D.M."/>
        </authorList>
    </citation>
    <scope>NUCLEOTIDE SEQUENCE</scope>
    <source>
        <strain evidence="1">Duluth1</strain>
        <tissue evidence="1">Whole animal</tissue>
    </source>
</reference>
<dbReference type="Proteomes" id="UP000828390">
    <property type="component" value="Unassembled WGS sequence"/>
</dbReference>
<proteinExistence type="predicted"/>
<keyword evidence="2" id="KW-1185">Reference proteome</keyword>
<evidence type="ECO:0000313" key="1">
    <source>
        <dbReference type="EMBL" id="KAH3746490.1"/>
    </source>
</evidence>
<sequence length="126" mass="14771">MGINCNIHQRLQYHREDNTTLWGRDLKNHRLMHEDNPGLHQHRPRKILKIRWTCCWVPQFIYRSNSLFTSVSVELTCAGETRSPTHLIRQGDLSLRKEEERSVLKHLATRPGAKLIGQTLPQAEVR</sequence>
<reference evidence="1" key="2">
    <citation type="submission" date="2020-11" db="EMBL/GenBank/DDBJ databases">
        <authorList>
            <person name="McCartney M.A."/>
            <person name="Auch B."/>
            <person name="Kono T."/>
            <person name="Mallez S."/>
            <person name="Becker A."/>
            <person name="Gohl D.M."/>
            <person name="Silverstein K.A.T."/>
            <person name="Koren S."/>
            <person name="Bechman K.B."/>
            <person name="Herman A."/>
            <person name="Abrahante J.E."/>
            <person name="Garbe J."/>
        </authorList>
    </citation>
    <scope>NUCLEOTIDE SEQUENCE</scope>
    <source>
        <strain evidence="1">Duluth1</strain>
        <tissue evidence="1">Whole animal</tissue>
    </source>
</reference>
<dbReference type="AlphaFoldDB" id="A0A9D4DDE7"/>
<evidence type="ECO:0000313" key="2">
    <source>
        <dbReference type="Proteomes" id="UP000828390"/>
    </source>
</evidence>
<name>A0A9D4DDE7_DREPO</name>
<dbReference type="EMBL" id="JAIWYP010000010">
    <property type="protein sequence ID" value="KAH3746490.1"/>
    <property type="molecule type" value="Genomic_DNA"/>
</dbReference>
<organism evidence="1 2">
    <name type="scientific">Dreissena polymorpha</name>
    <name type="common">Zebra mussel</name>
    <name type="synonym">Mytilus polymorpha</name>
    <dbReference type="NCBI Taxonomy" id="45954"/>
    <lineage>
        <taxon>Eukaryota</taxon>
        <taxon>Metazoa</taxon>
        <taxon>Spiralia</taxon>
        <taxon>Lophotrochozoa</taxon>
        <taxon>Mollusca</taxon>
        <taxon>Bivalvia</taxon>
        <taxon>Autobranchia</taxon>
        <taxon>Heteroconchia</taxon>
        <taxon>Euheterodonta</taxon>
        <taxon>Imparidentia</taxon>
        <taxon>Neoheterodontei</taxon>
        <taxon>Myida</taxon>
        <taxon>Dreissenoidea</taxon>
        <taxon>Dreissenidae</taxon>
        <taxon>Dreissena</taxon>
    </lineage>
</organism>